<evidence type="ECO:0000313" key="2">
    <source>
        <dbReference type="Proteomes" id="UP000887013"/>
    </source>
</evidence>
<sequence length="15" mass="1837">EKNVIKHLHHSQRNP</sequence>
<keyword evidence="2" id="KW-1185">Reference proteome</keyword>
<accession>A0A8X6UF82</accession>
<proteinExistence type="predicted"/>
<evidence type="ECO:0000313" key="1">
    <source>
        <dbReference type="EMBL" id="GFU26429.1"/>
    </source>
</evidence>
<dbReference type="Proteomes" id="UP000887013">
    <property type="component" value="Unassembled WGS sequence"/>
</dbReference>
<gene>
    <name evidence="1" type="ORF">NPIL_234871</name>
</gene>
<reference evidence="1" key="1">
    <citation type="submission" date="2020-08" db="EMBL/GenBank/DDBJ databases">
        <title>Multicomponent nature underlies the extraordinary mechanical properties of spider dragline silk.</title>
        <authorList>
            <person name="Kono N."/>
            <person name="Nakamura H."/>
            <person name="Mori M."/>
            <person name="Yoshida Y."/>
            <person name="Ohtoshi R."/>
            <person name="Malay A.D."/>
            <person name="Moran D.A.P."/>
            <person name="Tomita M."/>
            <person name="Numata K."/>
            <person name="Arakawa K."/>
        </authorList>
    </citation>
    <scope>NUCLEOTIDE SEQUENCE</scope>
</reference>
<comment type="caution">
    <text evidence="1">The sequence shown here is derived from an EMBL/GenBank/DDBJ whole genome shotgun (WGS) entry which is preliminary data.</text>
</comment>
<feature type="non-terminal residue" evidence="1">
    <location>
        <position position="1"/>
    </location>
</feature>
<organism evidence="1 2">
    <name type="scientific">Nephila pilipes</name>
    <name type="common">Giant wood spider</name>
    <name type="synonym">Nephila maculata</name>
    <dbReference type="NCBI Taxonomy" id="299642"/>
    <lineage>
        <taxon>Eukaryota</taxon>
        <taxon>Metazoa</taxon>
        <taxon>Ecdysozoa</taxon>
        <taxon>Arthropoda</taxon>
        <taxon>Chelicerata</taxon>
        <taxon>Arachnida</taxon>
        <taxon>Araneae</taxon>
        <taxon>Araneomorphae</taxon>
        <taxon>Entelegynae</taxon>
        <taxon>Araneoidea</taxon>
        <taxon>Nephilidae</taxon>
        <taxon>Nephila</taxon>
    </lineage>
</organism>
<name>A0A8X6UF82_NEPPI</name>
<dbReference type="EMBL" id="BMAW01128598">
    <property type="protein sequence ID" value="GFU26429.1"/>
    <property type="molecule type" value="Genomic_DNA"/>
</dbReference>
<protein>
    <submittedName>
        <fullName evidence="1">Uncharacterized protein</fullName>
    </submittedName>
</protein>